<sequence>MKKEQFKELVSDYALDGLSLVASIVDELTNTNIGSMISDGVANISEAAGSSEPASTPNPLFISHGHIFDGQSKIVQHYFFNRKLKKIGGGIFSAVGNLGSAATQVNATGIARHARAEAKTIAHITRLKQLSSRFSQSEYLTQLCAVLLKMKTLKAISRGGQLAADCIPMSIASGVVGAASGIGGGIVANKYSSLVLQTSILLHWRAFQELQLSSTFGGSGPATQMVHELFGQTLRRGAPDWSKVDSYVRDPAGWTVIQDKINLI</sequence>
<evidence type="ECO:0000313" key="1">
    <source>
        <dbReference type="EMBL" id="MET4756231.1"/>
    </source>
</evidence>
<comment type="caution">
    <text evidence="1">The sequence shown here is derived from an EMBL/GenBank/DDBJ whole genome shotgun (WGS) entry which is preliminary data.</text>
</comment>
<dbReference type="Proteomes" id="UP001549366">
    <property type="component" value="Unassembled WGS sequence"/>
</dbReference>
<keyword evidence="2" id="KW-1185">Reference proteome</keyword>
<dbReference type="RefSeq" id="WP_354010583.1">
    <property type="nucleotide sequence ID" value="NZ_JBEWTA010000001.1"/>
</dbReference>
<dbReference type="EMBL" id="JBEWTB010000002">
    <property type="protein sequence ID" value="MET4756231.1"/>
    <property type="molecule type" value="Genomic_DNA"/>
</dbReference>
<name>A0ABV2SEQ3_9GAMM</name>
<gene>
    <name evidence="1" type="ORF">V5J35_001423</name>
</gene>
<reference evidence="1 2" key="1">
    <citation type="submission" date="2024-06" db="EMBL/GenBank/DDBJ databases">
        <title>Genomic Encyclopedia of Type Strains, Phase V (KMG-V): Genome sequencing to study the core and pangenomes of soil and plant-associated prokaryotes.</title>
        <authorList>
            <person name="Whitman W."/>
        </authorList>
    </citation>
    <scope>NUCLEOTIDE SEQUENCE [LARGE SCALE GENOMIC DNA]</scope>
    <source>
        <strain evidence="1 2">NE40</strain>
    </source>
</reference>
<protein>
    <submittedName>
        <fullName evidence="1">F0F1-type ATP synthase membrane subunit c/vacuolar-type H+-ATPase subunit K</fullName>
    </submittedName>
</protein>
<proteinExistence type="predicted"/>
<evidence type="ECO:0000313" key="2">
    <source>
        <dbReference type="Proteomes" id="UP001549366"/>
    </source>
</evidence>
<organism evidence="1 2">
    <name type="scientific">Endozoicomonas lisbonensis</name>
    <dbReference type="NCBI Taxonomy" id="3120522"/>
    <lineage>
        <taxon>Bacteria</taxon>
        <taxon>Pseudomonadati</taxon>
        <taxon>Pseudomonadota</taxon>
        <taxon>Gammaproteobacteria</taxon>
        <taxon>Oceanospirillales</taxon>
        <taxon>Endozoicomonadaceae</taxon>
        <taxon>Endozoicomonas</taxon>
    </lineage>
</organism>
<accession>A0ABV2SEQ3</accession>